<dbReference type="InterPro" id="IPR036388">
    <property type="entry name" value="WH-like_DNA-bd_sf"/>
</dbReference>
<dbReference type="GO" id="GO:0003677">
    <property type="term" value="F:DNA binding"/>
    <property type="evidence" value="ECO:0007669"/>
    <property type="project" value="UniProtKB-KW"/>
</dbReference>
<comment type="caution">
    <text evidence="2">The sequence shown here is derived from an EMBL/GenBank/DDBJ whole genome shotgun (WGS) entry which is preliminary data.</text>
</comment>
<evidence type="ECO:0000313" key="2">
    <source>
        <dbReference type="EMBL" id="HAE26056.1"/>
    </source>
</evidence>
<organism evidence="2 3">
    <name type="scientific">Hyphomonas adhaerens</name>
    <dbReference type="NCBI Taxonomy" id="81029"/>
    <lineage>
        <taxon>Bacteria</taxon>
        <taxon>Pseudomonadati</taxon>
        <taxon>Pseudomonadota</taxon>
        <taxon>Alphaproteobacteria</taxon>
        <taxon>Hyphomonadales</taxon>
        <taxon>Hyphomonadaceae</taxon>
        <taxon>Hyphomonas</taxon>
    </lineage>
</organism>
<protein>
    <submittedName>
        <fullName evidence="2">DNA-binding protein</fullName>
    </submittedName>
</protein>
<reference evidence="2 3" key="1">
    <citation type="journal article" date="2018" name="Nat. Biotechnol.">
        <title>A standardized bacterial taxonomy based on genome phylogeny substantially revises the tree of life.</title>
        <authorList>
            <person name="Parks D.H."/>
            <person name="Chuvochina M."/>
            <person name="Waite D.W."/>
            <person name="Rinke C."/>
            <person name="Skarshewski A."/>
            <person name="Chaumeil P.A."/>
            <person name="Hugenholtz P."/>
        </authorList>
    </citation>
    <scope>NUCLEOTIDE SEQUENCE [LARGE SCALE GENOMIC DNA]</scope>
    <source>
        <strain evidence="2">UBA8733</strain>
    </source>
</reference>
<name>A0A3B9GUW3_9PROT</name>
<dbReference type="EMBL" id="DMAN01000056">
    <property type="protein sequence ID" value="HAE26056.1"/>
    <property type="molecule type" value="Genomic_DNA"/>
</dbReference>
<accession>A0A3B9GUW3</accession>
<dbReference type="AlphaFoldDB" id="A0A3B9GUW3"/>
<gene>
    <name evidence="2" type="ORF">DCG58_02755</name>
</gene>
<dbReference type="Pfam" id="PF12728">
    <property type="entry name" value="HTH_17"/>
    <property type="match status" value="1"/>
</dbReference>
<dbReference type="Gene3D" id="1.10.10.10">
    <property type="entry name" value="Winged helix-like DNA-binding domain superfamily/Winged helix DNA-binding domain"/>
    <property type="match status" value="1"/>
</dbReference>
<evidence type="ECO:0000259" key="1">
    <source>
        <dbReference type="Pfam" id="PF12728"/>
    </source>
</evidence>
<dbReference type="Proteomes" id="UP000259610">
    <property type="component" value="Unassembled WGS sequence"/>
</dbReference>
<dbReference type="InterPro" id="IPR009061">
    <property type="entry name" value="DNA-bd_dom_put_sf"/>
</dbReference>
<feature type="domain" description="Helix-turn-helix" evidence="1">
    <location>
        <begin position="8"/>
        <end position="58"/>
    </location>
</feature>
<dbReference type="SUPFAM" id="SSF46955">
    <property type="entry name" value="Putative DNA-binding domain"/>
    <property type="match status" value="1"/>
</dbReference>
<dbReference type="InterPro" id="IPR041657">
    <property type="entry name" value="HTH_17"/>
</dbReference>
<evidence type="ECO:0000313" key="3">
    <source>
        <dbReference type="Proteomes" id="UP000259610"/>
    </source>
</evidence>
<keyword evidence="2" id="KW-0238">DNA-binding</keyword>
<dbReference type="RefSeq" id="WP_425402947.1">
    <property type="nucleotide sequence ID" value="NZ_CALCOC010000275.1"/>
</dbReference>
<sequence length="68" mass="8069">MTTLLAEYLTRAEIAAELRVTPRTIIRWQQQPDGLPFVKLGDRVLYRRQSVADWIQRHEQQPNPRRKG</sequence>
<proteinExistence type="predicted"/>